<gene>
    <name evidence="2" type="ORF">CHS0354_024977</name>
</gene>
<dbReference type="Proteomes" id="UP001195483">
    <property type="component" value="Unassembled WGS sequence"/>
</dbReference>
<keyword evidence="1" id="KW-0472">Membrane</keyword>
<evidence type="ECO:0000313" key="2">
    <source>
        <dbReference type="EMBL" id="KAK3602655.1"/>
    </source>
</evidence>
<keyword evidence="3" id="KW-1185">Reference proteome</keyword>
<reference evidence="2" key="1">
    <citation type="journal article" date="2021" name="Genome Biol. Evol.">
        <title>A High-Quality Reference Genome for a Parasitic Bivalve with Doubly Uniparental Inheritance (Bivalvia: Unionida).</title>
        <authorList>
            <person name="Smith C.H."/>
        </authorList>
    </citation>
    <scope>NUCLEOTIDE SEQUENCE</scope>
    <source>
        <strain evidence="2">CHS0354</strain>
    </source>
</reference>
<proteinExistence type="predicted"/>
<reference evidence="2" key="2">
    <citation type="journal article" date="2021" name="Genome Biol. Evol.">
        <title>Developing a high-quality reference genome for a parasitic bivalve with doubly uniparental inheritance (Bivalvia: Unionida).</title>
        <authorList>
            <person name="Smith C.H."/>
        </authorList>
    </citation>
    <scope>NUCLEOTIDE SEQUENCE</scope>
    <source>
        <strain evidence="2">CHS0354</strain>
        <tissue evidence="2">Mantle</tissue>
    </source>
</reference>
<evidence type="ECO:0000256" key="1">
    <source>
        <dbReference type="SAM" id="Phobius"/>
    </source>
</evidence>
<organism evidence="2 3">
    <name type="scientific">Potamilus streckersoni</name>
    <dbReference type="NCBI Taxonomy" id="2493646"/>
    <lineage>
        <taxon>Eukaryota</taxon>
        <taxon>Metazoa</taxon>
        <taxon>Spiralia</taxon>
        <taxon>Lophotrochozoa</taxon>
        <taxon>Mollusca</taxon>
        <taxon>Bivalvia</taxon>
        <taxon>Autobranchia</taxon>
        <taxon>Heteroconchia</taxon>
        <taxon>Palaeoheterodonta</taxon>
        <taxon>Unionida</taxon>
        <taxon>Unionoidea</taxon>
        <taxon>Unionidae</taxon>
        <taxon>Ambleminae</taxon>
        <taxon>Lampsilini</taxon>
        <taxon>Potamilus</taxon>
    </lineage>
</organism>
<keyword evidence="1" id="KW-1133">Transmembrane helix</keyword>
<sequence>MLFQNHSLIYVVPEKRNTKYVLLRRVMTFGILLGLVMLHSLVCSSSQAAIIDTNYNQSFAPHTNVRGVDEEGTFSAGNTKCWPTNKCGKHDGKPYSWCYTDEYKQVEEKCCTGECTVYTTVVDRKTWKFFKCLSGEEGVDCGSPGLRNVKGTNCLTSHPCGTHGYKFYWCYTDVWNYWEYCCHPLSICSVNGNPNNHWCYIDYHFGTYWRNCIP</sequence>
<evidence type="ECO:0000313" key="3">
    <source>
        <dbReference type="Proteomes" id="UP001195483"/>
    </source>
</evidence>
<reference evidence="2" key="3">
    <citation type="submission" date="2023-05" db="EMBL/GenBank/DDBJ databases">
        <authorList>
            <person name="Smith C.H."/>
        </authorList>
    </citation>
    <scope>NUCLEOTIDE SEQUENCE</scope>
    <source>
        <strain evidence="2">CHS0354</strain>
        <tissue evidence="2">Mantle</tissue>
    </source>
</reference>
<name>A0AAE0W738_9BIVA</name>
<accession>A0AAE0W738</accession>
<protein>
    <submittedName>
        <fullName evidence="2">Uncharacterized protein</fullName>
    </submittedName>
</protein>
<feature type="transmembrane region" description="Helical" evidence="1">
    <location>
        <begin position="21"/>
        <end position="42"/>
    </location>
</feature>
<keyword evidence="1" id="KW-0812">Transmembrane</keyword>
<comment type="caution">
    <text evidence="2">The sequence shown here is derived from an EMBL/GenBank/DDBJ whole genome shotgun (WGS) entry which is preliminary data.</text>
</comment>
<dbReference type="AlphaFoldDB" id="A0AAE0W738"/>
<dbReference type="EMBL" id="JAEAOA010001484">
    <property type="protein sequence ID" value="KAK3602655.1"/>
    <property type="molecule type" value="Genomic_DNA"/>
</dbReference>